<dbReference type="EMBL" id="CP032683">
    <property type="protein sequence ID" value="AYK14241.1"/>
    <property type="molecule type" value="Genomic_DNA"/>
</dbReference>
<dbReference type="Proteomes" id="UP000585579">
    <property type="component" value="Unassembled WGS sequence"/>
</dbReference>
<dbReference type="EMBL" id="JAAYQL010000053">
    <property type="protein sequence ID" value="NLK32936.1"/>
    <property type="molecule type" value="Genomic_DNA"/>
</dbReference>
<protein>
    <submittedName>
        <fullName evidence="1">Uncharacterized protein</fullName>
    </submittedName>
</protein>
<accession>A0A660HPN0</accession>
<keyword evidence="3" id="KW-1185">Reference proteome</keyword>
<evidence type="ECO:0000313" key="2">
    <source>
        <dbReference type="EMBL" id="NLK32936.1"/>
    </source>
</evidence>
<dbReference type="GeneID" id="53686990"/>
<dbReference type="AlphaFoldDB" id="A0A660HPN0"/>
<reference evidence="2 4" key="3">
    <citation type="journal article" date="2020" name="Biotechnol. Biofuels">
        <title>New insights from the biogas microbiome by comprehensive genome-resolved metagenomics of nearly 1600 species originating from multiple anaerobic digesters.</title>
        <authorList>
            <person name="Campanaro S."/>
            <person name="Treu L."/>
            <person name="Rodriguez-R L.M."/>
            <person name="Kovalovszki A."/>
            <person name="Ziels R.M."/>
            <person name="Maus I."/>
            <person name="Zhu X."/>
            <person name="Kougias P.G."/>
            <person name="Basile A."/>
            <person name="Luo G."/>
            <person name="Schluter A."/>
            <person name="Konstantinidis K.T."/>
            <person name="Angelidaki I."/>
        </authorList>
    </citation>
    <scope>NUCLEOTIDE SEQUENCE [LARGE SCALE GENOMIC DNA]</scope>
    <source>
        <strain evidence="2">AS22ysBPME_46</strain>
    </source>
</reference>
<evidence type="ECO:0000313" key="1">
    <source>
        <dbReference type="EMBL" id="AYK14241.1"/>
    </source>
</evidence>
<evidence type="ECO:0000313" key="3">
    <source>
        <dbReference type="Proteomes" id="UP000053087"/>
    </source>
</evidence>
<evidence type="ECO:0000313" key="4">
    <source>
        <dbReference type="Proteomes" id="UP000585579"/>
    </source>
</evidence>
<gene>
    <name evidence="1" type="ORF">AOB57_002655</name>
    <name evidence="2" type="ORF">GX302_08960</name>
</gene>
<dbReference type="OrthoDB" id="122871at2157"/>
<proteinExistence type="predicted"/>
<dbReference type="Proteomes" id="UP000053087">
    <property type="component" value="Chromosome"/>
</dbReference>
<reference evidence="1 3" key="1">
    <citation type="journal article" date="2016" name="Int. J. Syst. Evol. Microbiol.">
        <title>Methanosarcina flavescens sp. nov., a methanogenic archaeon isolated from a full-scale anaerobic digester.</title>
        <authorList>
            <person name="Kern T."/>
            <person name="Fischer M.A."/>
            <person name="Deppenmeier U."/>
            <person name="Schmitz R.A."/>
            <person name="Rother M."/>
        </authorList>
    </citation>
    <scope>NUCLEOTIDE SEQUENCE [LARGE SCALE GENOMIC DNA]</scope>
    <source>
        <strain evidence="1 3">E03.2</strain>
    </source>
</reference>
<dbReference type="RefSeq" id="WP_054298518.1">
    <property type="nucleotide sequence ID" value="NZ_CP032683.1"/>
</dbReference>
<organism evidence="1 3">
    <name type="scientific">Methanosarcina flavescens</name>
    <dbReference type="NCBI Taxonomy" id="1715806"/>
    <lineage>
        <taxon>Archaea</taxon>
        <taxon>Methanobacteriati</taxon>
        <taxon>Methanobacteriota</taxon>
        <taxon>Stenosarchaea group</taxon>
        <taxon>Methanomicrobia</taxon>
        <taxon>Methanosarcinales</taxon>
        <taxon>Methanosarcinaceae</taxon>
        <taxon>Methanosarcina</taxon>
    </lineage>
</organism>
<name>A0A660HPN0_9EURY</name>
<reference evidence="1" key="2">
    <citation type="submission" date="2018-10" db="EMBL/GenBank/DDBJ databases">
        <authorList>
            <person name="Fischer M.A."/>
            <person name="Kern T."/>
            <person name="Deppenmeier U."/>
            <person name="Schmitz R.A."/>
            <person name="Rother M."/>
        </authorList>
    </citation>
    <scope>NUCLEOTIDE SEQUENCE</scope>
    <source>
        <strain evidence="1">E03.2</strain>
    </source>
</reference>
<dbReference type="KEGG" id="mfz:AOB57_002655"/>
<sequence>MNEIREVDRFECRVVNVIKNLMWKGVTVEEKGTKGRVYFSRVNGELDINHGDTLYIGVKPVYEIEGKTMEVTLYDAENKKLDWTLV</sequence>